<dbReference type="EMBL" id="QUAB01000048">
    <property type="protein sequence ID" value="REJ03881.1"/>
    <property type="molecule type" value="Genomic_DNA"/>
</dbReference>
<gene>
    <name evidence="2" type="ORF">DY023_16285</name>
</gene>
<name>A0A371NNX4_9MICO</name>
<dbReference type="AlphaFoldDB" id="A0A371NNX4"/>
<dbReference type="GO" id="GO:0003824">
    <property type="term" value="F:catalytic activity"/>
    <property type="evidence" value="ECO:0007669"/>
    <property type="project" value="InterPro"/>
</dbReference>
<dbReference type="Gene3D" id="1.10.340.30">
    <property type="entry name" value="Hypothetical protein, domain 2"/>
    <property type="match status" value="1"/>
</dbReference>
<dbReference type="GO" id="GO:0006284">
    <property type="term" value="P:base-excision repair"/>
    <property type="evidence" value="ECO:0007669"/>
    <property type="project" value="InterPro"/>
</dbReference>
<sequence length="190" mass="20263">MALHITGDTAADELLTENPLALLVGMLLDQQVAMETAFAGPLKIEQRTGATDAATIASMDPEEFLAAFKQTPSVHRFPGSMATRVQSLCQTLVDDWGGDAAALWTSGDPDGPTVLKRLKALPGFGEQKAKIFLALLGKQYGFTGEGWREASAPYGEEGSFRSVADIVSPESLTKVREHKRAMKAAAKAAK</sequence>
<evidence type="ECO:0000313" key="2">
    <source>
        <dbReference type="EMBL" id="REJ03881.1"/>
    </source>
</evidence>
<keyword evidence="3" id="KW-1185">Reference proteome</keyword>
<dbReference type="SUPFAM" id="SSF48150">
    <property type="entry name" value="DNA-glycosylase"/>
    <property type="match status" value="1"/>
</dbReference>
<comment type="caution">
    <text evidence="2">The sequence shown here is derived from an EMBL/GenBank/DDBJ whole genome shotgun (WGS) entry which is preliminary data.</text>
</comment>
<dbReference type="OrthoDB" id="1492580at2"/>
<feature type="domain" description="HhH-GPD" evidence="1">
    <location>
        <begin position="24"/>
        <end position="127"/>
    </location>
</feature>
<dbReference type="RefSeq" id="WP_116243402.1">
    <property type="nucleotide sequence ID" value="NZ_QUAB01000048.1"/>
</dbReference>
<dbReference type="InterPro" id="IPR017658">
    <property type="entry name" value="HhH-GPD_base_excis"/>
</dbReference>
<proteinExistence type="predicted"/>
<organism evidence="2 3">
    <name type="scientific">Microbacterium bovistercoris</name>
    <dbReference type="NCBI Taxonomy" id="2293570"/>
    <lineage>
        <taxon>Bacteria</taxon>
        <taxon>Bacillati</taxon>
        <taxon>Actinomycetota</taxon>
        <taxon>Actinomycetes</taxon>
        <taxon>Micrococcales</taxon>
        <taxon>Microbacteriaceae</taxon>
        <taxon>Microbacterium</taxon>
    </lineage>
</organism>
<dbReference type="NCBIfam" id="TIGR03252">
    <property type="entry name" value="HhH-GPD-type base excision DNA repair protein"/>
    <property type="match status" value="1"/>
</dbReference>
<reference evidence="2 3" key="1">
    <citation type="submission" date="2018-08" db="EMBL/GenBank/DDBJ databases">
        <title>Isolation, diversity and antifungal activity of Actinobacteria from cow dung.</title>
        <authorList>
            <person name="Ling L."/>
        </authorList>
    </citation>
    <scope>NUCLEOTIDE SEQUENCE [LARGE SCALE GENOMIC DNA]</scope>
    <source>
        <strain evidence="2 3">NEAU-LLE</strain>
    </source>
</reference>
<dbReference type="Pfam" id="PF00730">
    <property type="entry name" value="HhH-GPD"/>
    <property type="match status" value="1"/>
</dbReference>
<evidence type="ECO:0000259" key="1">
    <source>
        <dbReference type="Pfam" id="PF00730"/>
    </source>
</evidence>
<evidence type="ECO:0000313" key="3">
    <source>
        <dbReference type="Proteomes" id="UP000262172"/>
    </source>
</evidence>
<dbReference type="InterPro" id="IPR011257">
    <property type="entry name" value="DNA_glycosylase"/>
</dbReference>
<protein>
    <submittedName>
        <fullName evidence="2">Fe-S cluster assembly protein HesB</fullName>
    </submittedName>
</protein>
<dbReference type="InterPro" id="IPR003265">
    <property type="entry name" value="HhH-GPD_domain"/>
</dbReference>
<accession>A0A371NNX4</accession>
<dbReference type="Proteomes" id="UP000262172">
    <property type="component" value="Unassembled WGS sequence"/>
</dbReference>